<feature type="region of interest" description="Disordered" evidence="1">
    <location>
        <begin position="471"/>
        <end position="521"/>
    </location>
</feature>
<evidence type="ECO:0000313" key="4">
    <source>
        <dbReference type="Proteomes" id="UP000028524"/>
    </source>
</evidence>
<name>A0A084QP79_STAC4</name>
<proteinExistence type="predicted"/>
<feature type="compositionally biased region" description="Basic and acidic residues" evidence="1">
    <location>
        <begin position="348"/>
        <end position="380"/>
    </location>
</feature>
<feature type="region of interest" description="Disordered" evidence="1">
    <location>
        <begin position="12"/>
        <end position="37"/>
    </location>
</feature>
<keyword evidence="4" id="KW-1185">Reference proteome</keyword>
<feature type="compositionally biased region" description="Basic and acidic residues" evidence="1">
    <location>
        <begin position="260"/>
        <end position="273"/>
    </location>
</feature>
<feature type="compositionally biased region" description="Basic residues" evidence="1">
    <location>
        <begin position="496"/>
        <end position="510"/>
    </location>
</feature>
<dbReference type="InParanoid" id="A0A084QP79"/>
<sequence>MADAQFRKTLTFGNHDRPTCPTSTHPPTPTLALPQPSDPRWHRLTRSSSVLLYTFVLSRLFLHLTFYRLIFKATIYTISSLDQLGTHPLFLPHTQNPFGVYTYLIPLSCTSTTLSSNTDTPILVVNNRVYTRRRVSGEAQYWEQRHNTTTYSSTRPPRLQAPLVIQDREPLPPPPAPREPRLQLPPTDEMCTTNVYTYVYPDGRKESVQQPSLCHHSRHGRPCSKNVVFQHPSQQVTLAGQQLPPTPTYTPRSSTPNYRSGDESDRSHRSSDSRKKRASGVYINGQKILDLDDRRSTRRERIVLVDNPPTPRTPPQTFTGPHTAPPSPNQQPYAAYMGAGSPPTHRPMFVDERPRVRIEVVDNHRGHERHSSTSSHESRHSYRSHSGEDDEERRRRRQRREERQREEEEIRHQRMRARIAAANAEIGNRPAVPMPPTPKRAASFKRPVVEVVDRDAELADAMRRLDMEQKARRAADKAERAEEEAQRQRLKERLMPRRRATVGPGSRRHRVAYDDGLYRLE</sequence>
<feature type="compositionally biased region" description="Basic and acidic residues" evidence="1">
    <location>
        <begin position="511"/>
        <end position="521"/>
    </location>
</feature>
<dbReference type="OMA" id="YTYVHPD"/>
<evidence type="ECO:0000313" key="3">
    <source>
        <dbReference type="EMBL" id="KFA65764.1"/>
    </source>
</evidence>
<feature type="region of interest" description="Disordered" evidence="1">
    <location>
        <begin position="237"/>
        <end position="281"/>
    </location>
</feature>
<dbReference type="EMBL" id="KL660560">
    <property type="protein sequence ID" value="KFA65764.1"/>
    <property type="molecule type" value="Genomic_DNA"/>
</dbReference>
<keyword evidence="2" id="KW-1133">Transmembrane helix</keyword>
<dbReference type="AlphaFoldDB" id="A0A084QP79"/>
<dbReference type="HOGENOM" id="CLU_038179_0_0_1"/>
<keyword evidence="2" id="KW-0812">Transmembrane</keyword>
<reference evidence="3 4" key="1">
    <citation type="journal article" date="2014" name="BMC Genomics">
        <title>Comparative genome sequencing reveals chemotype-specific gene clusters in the toxigenic black mold Stachybotrys.</title>
        <authorList>
            <person name="Semeiks J."/>
            <person name="Borek D."/>
            <person name="Otwinowski Z."/>
            <person name="Grishin N.V."/>
        </authorList>
    </citation>
    <scope>NUCLEOTIDE SEQUENCE [LARGE SCALE GENOMIC DNA]</scope>
    <source>
        <strain evidence="3 4">IBT 40285</strain>
    </source>
</reference>
<feature type="compositionally biased region" description="Basic and acidic residues" evidence="1">
    <location>
        <begin position="399"/>
        <end position="412"/>
    </location>
</feature>
<protein>
    <submittedName>
        <fullName evidence="3">Uncharacterized protein</fullName>
    </submittedName>
</protein>
<evidence type="ECO:0000256" key="1">
    <source>
        <dbReference type="SAM" id="MobiDB-lite"/>
    </source>
</evidence>
<feature type="transmembrane region" description="Helical" evidence="2">
    <location>
        <begin position="50"/>
        <end position="70"/>
    </location>
</feature>
<dbReference type="STRING" id="1283841.A0A084QP79"/>
<gene>
    <name evidence="3" type="ORF">S40285_07094</name>
</gene>
<dbReference type="Proteomes" id="UP000028524">
    <property type="component" value="Unassembled WGS sequence"/>
</dbReference>
<accession>A0A084QP79</accession>
<dbReference type="OrthoDB" id="3439480at2759"/>
<keyword evidence="2" id="KW-0472">Membrane</keyword>
<feature type="region of interest" description="Disordered" evidence="1">
    <location>
        <begin position="167"/>
        <end position="188"/>
    </location>
</feature>
<feature type="region of interest" description="Disordered" evidence="1">
    <location>
        <begin position="300"/>
        <end position="413"/>
    </location>
</feature>
<organism evidence="3 4">
    <name type="scientific">Stachybotrys chlorohalonatus (strain IBT 40285)</name>
    <dbReference type="NCBI Taxonomy" id="1283841"/>
    <lineage>
        <taxon>Eukaryota</taxon>
        <taxon>Fungi</taxon>
        <taxon>Dikarya</taxon>
        <taxon>Ascomycota</taxon>
        <taxon>Pezizomycotina</taxon>
        <taxon>Sordariomycetes</taxon>
        <taxon>Hypocreomycetidae</taxon>
        <taxon>Hypocreales</taxon>
        <taxon>Stachybotryaceae</taxon>
        <taxon>Stachybotrys</taxon>
    </lineage>
</organism>
<evidence type="ECO:0000256" key="2">
    <source>
        <dbReference type="SAM" id="Phobius"/>
    </source>
</evidence>
<feature type="compositionally biased region" description="Basic and acidic residues" evidence="1">
    <location>
        <begin position="471"/>
        <end position="495"/>
    </location>
</feature>